<comment type="caution">
    <text evidence="1">The sequence shown here is derived from an EMBL/GenBank/DDBJ whole genome shotgun (WGS) entry which is preliminary data.</text>
</comment>
<proteinExistence type="predicted"/>
<reference evidence="1" key="1">
    <citation type="journal article" date="2015" name="Nature">
        <title>Complex archaea that bridge the gap between prokaryotes and eukaryotes.</title>
        <authorList>
            <person name="Spang A."/>
            <person name="Saw J.H."/>
            <person name="Jorgensen S.L."/>
            <person name="Zaremba-Niedzwiedzka K."/>
            <person name="Martijn J."/>
            <person name="Lind A.E."/>
            <person name="van Eijk R."/>
            <person name="Schleper C."/>
            <person name="Guy L."/>
            <person name="Ettema T.J."/>
        </authorList>
    </citation>
    <scope>NUCLEOTIDE SEQUENCE</scope>
</reference>
<dbReference type="EMBL" id="LAZR01012150">
    <property type="protein sequence ID" value="KKM32241.1"/>
    <property type="molecule type" value="Genomic_DNA"/>
</dbReference>
<name>A0A0F9LLP2_9ZZZZ</name>
<protein>
    <submittedName>
        <fullName evidence="1">Uncharacterized protein</fullName>
    </submittedName>
</protein>
<organism evidence="1">
    <name type="scientific">marine sediment metagenome</name>
    <dbReference type="NCBI Taxonomy" id="412755"/>
    <lineage>
        <taxon>unclassified sequences</taxon>
        <taxon>metagenomes</taxon>
        <taxon>ecological metagenomes</taxon>
    </lineage>
</organism>
<gene>
    <name evidence="1" type="ORF">LCGC14_1565900</name>
</gene>
<dbReference type="AlphaFoldDB" id="A0A0F9LLP2"/>
<sequence length="99" mass="11354">MKKTIPKLNKSDVKKVTAWLTLPSLNKENFCPWRLNKRIPEKCVDICEALFPKLKNIREEQLLEGRPSYDAGNCPCNSYSLSYVIKTVKNLLKVKGDLS</sequence>
<evidence type="ECO:0000313" key="1">
    <source>
        <dbReference type="EMBL" id="KKM32241.1"/>
    </source>
</evidence>
<accession>A0A0F9LLP2</accession>